<evidence type="ECO:0000313" key="14">
    <source>
        <dbReference type="Proteomes" id="UP000255423"/>
    </source>
</evidence>
<dbReference type="NCBIfam" id="TIGR01047">
    <property type="entry name" value="nspC"/>
    <property type="match status" value="1"/>
</dbReference>
<dbReference type="Gene3D" id="3.20.20.10">
    <property type="entry name" value="Alanine racemase"/>
    <property type="match status" value="1"/>
</dbReference>
<evidence type="ECO:0000256" key="8">
    <source>
        <dbReference type="ARBA" id="ARBA00025802"/>
    </source>
</evidence>
<dbReference type="InterPro" id="IPR029066">
    <property type="entry name" value="PLP-binding_barrel"/>
</dbReference>
<dbReference type="GO" id="GO:0008295">
    <property type="term" value="P:spermidine biosynthetic process"/>
    <property type="evidence" value="ECO:0007669"/>
    <property type="project" value="UniProtKB-KW"/>
</dbReference>
<dbReference type="Proteomes" id="UP000255423">
    <property type="component" value="Unassembled WGS sequence"/>
</dbReference>
<dbReference type="EC" id="4.1.1.96" evidence="2"/>
<evidence type="ECO:0000256" key="1">
    <source>
        <dbReference type="ARBA" id="ARBA00001933"/>
    </source>
</evidence>
<feature type="binding site" evidence="11">
    <location>
        <position position="240"/>
    </location>
    <ligand>
        <name>substrate</name>
    </ligand>
</feature>
<organism evidence="13 14">
    <name type="scientific">Fibrobacter succinogenes</name>
    <name type="common">Bacteroides succinogenes</name>
    <dbReference type="NCBI Taxonomy" id="833"/>
    <lineage>
        <taxon>Bacteria</taxon>
        <taxon>Pseudomonadati</taxon>
        <taxon>Fibrobacterota</taxon>
        <taxon>Fibrobacteria</taxon>
        <taxon>Fibrobacterales</taxon>
        <taxon>Fibrobacteraceae</taxon>
        <taxon>Fibrobacter</taxon>
    </lineage>
</organism>
<evidence type="ECO:0000256" key="11">
    <source>
        <dbReference type="PIRSR" id="PIRSR038941-1"/>
    </source>
</evidence>
<evidence type="ECO:0000256" key="6">
    <source>
        <dbReference type="ARBA" id="ARBA00023066"/>
    </source>
</evidence>
<dbReference type="FunFam" id="2.40.37.10:FF:000013">
    <property type="entry name" value="Carboxynorspermidine decarboxylase"/>
    <property type="match status" value="1"/>
</dbReference>
<gene>
    <name evidence="13" type="ORF">SAMN05661053_0981</name>
</gene>
<evidence type="ECO:0000256" key="3">
    <source>
        <dbReference type="ARBA" id="ARBA00013633"/>
    </source>
</evidence>
<dbReference type="InterPro" id="IPR022643">
    <property type="entry name" value="De-COase2_C"/>
</dbReference>
<comment type="catalytic activity">
    <reaction evidence="9">
        <text>carboxyspermidine + H(+) = spermidine + CO2</text>
        <dbReference type="Rhea" id="RHEA:34095"/>
        <dbReference type="ChEBI" id="CHEBI:15378"/>
        <dbReference type="ChEBI" id="CHEBI:16526"/>
        <dbReference type="ChEBI" id="CHEBI:57834"/>
        <dbReference type="ChEBI" id="CHEBI:65072"/>
        <dbReference type="EC" id="4.1.1.96"/>
    </reaction>
</comment>
<dbReference type="InterPro" id="IPR005730">
    <property type="entry name" value="Nsp_de-COase"/>
</dbReference>
<keyword evidence="7" id="KW-0456">Lyase</keyword>
<dbReference type="SUPFAM" id="SSF51419">
    <property type="entry name" value="PLP-binding barrel"/>
    <property type="match status" value="1"/>
</dbReference>
<keyword evidence="5" id="KW-0663">Pyridoxal phosphate</keyword>
<dbReference type="FunFam" id="3.20.20.10:FF:000012">
    <property type="entry name" value="Carboxynorspermidine/carboxyspermidine decarboxylase"/>
    <property type="match status" value="1"/>
</dbReference>
<evidence type="ECO:0000256" key="10">
    <source>
        <dbReference type="ARBA" id="ARBA00047389"/>
    </source>
</evidence>
<feature type="domain" description="Orn/DAP/Arg decarboxylase 2 C-terminal" evidence="12">
    <location>
        <begin position="132"/>
        <end position="332"/>
    </location>
</feature>
<dbReference type="GO" id="GO:0045312">
    <property type="term" value="P:nor-spermidine biosynthetic process"/>
    <property type="evidence" value="ECO:0007669"/>
    <property type="project" value="InterPro"/>
</dbReference>
<evidence type="ECO:0000256" key="9">
    <source>
        <dbReference type="ARBA" id="ARBA00047351"/>
    </source>
</evidence>
<proteinExistence type="inferred from homology"/>
<dbReference type="SUPFAM" id="SSF50621">
    <property type="entry name" value="Alanine racemase C-terminal domain-like"/>
    <property type="match status" value="1"/>
</dbReference>
<comment type="cofactor">
    <cofactor evidence="1">
        <name>pyridoxal 5'-phosphate</name>
        <dbReference type="ChEBI" id="CHEBI:597326"/>
    </cofactor>
</comment>
<keyword evidence="6" id="KW-0745">Spermidine biosynthesis</keyword>
<evidence type="ECO:0000256" key="4">
    <source>
        <dbReference type="ARBA" id="ARBA00022793"/>
    </source>
</evidence>
<reference evidence="13 14" key="1">
    <citation type="submission" date="2017-08" db="EMBL/GenBank/DDBJ databases">
        <authorList>
            <person name="de Groot N.N."/>
        </authorList>
    </citation>
    <scope>NUCLEOTIDE SEQUENCE [LARGE SCALE GENOMIC DNA]</scope>
    <source>
        <strain evidence="13 14">HM2</strain>
    </source>
</reference>
<dbReference type="EMBL" id="UHJL01000001">
    <property type="protein sequence ID" value="SUQ19740.1"/>
    <property type="molecule type" value="Genomic_DNA"/>
</dbReference>
<dbReference type="RefSeq" id="WP_109572293.1">
    <property type="nucleotide sequence ID" value="NZ_UHJL01000001.1"/>
</dbReference>
<accession>A0A380RW05</accession>
<dbReference type="PANTHER" id="PTHR43727">
    <property type="entry name" value="DIAMINOPIMELATE DECARBOXYLASE"/>
    <property type="match status" value="1"/>
</dbReference>
<dbReference type="Gene3D" id="2.40.37.10">
    <property type="entry name" value="Lyase, Ornithine Decarboxylase, Chain A, domain 1"/>
    <property type="match status" value="1"/>
</dbReference>
<dbReference type="GO" id="GO:0009089">
    <property type="term" value="P:lysine biosynthetic process via diaminopimelate"/>
    <property type="evidence" value="ECO:0007669"/>
    <property type="project" value="TreeGrafter"/>
</dbReference>
<sequence>MLDYSQVPSPCFVLDETRLRRNMEILDDIQKKTGVKIICALKGYSFWRSFPLIGEYLAGATASSLNEARLAREEMNKEVHVFAPVYEDDEIDAILDAADHITFNSFSQWQRYKDKTLAHGVSAGIRVNPEFSTVETDLYNPCGKYSRLGVTEKEFKPELLDGIDGLHFHALCEQDADALEGVLAAFEKHFGKYLPQMKWVNFGGGHHITRKDYHRDELVRILKDFSARYPHLQVIMEPGEAIGWQTGELVTSVGDIVHNEMDIAILNVSISAHMPDCLEMPYRPSVIGAAFPGEKAHTYKLTGNSCLAGDQLGDFSFDEPLKVGDRIIFEDMIHYTMVKTTFFNGVRHPSIGKFDENGKFHLLHKFTYEQFKEKL</sequence>
<dbReference type="GO" id="GO:0008836">
    <property type="term" value="F:diaminopimelate decarboxylase activity"/>
    <property type="evidence" value="ECO:0007669"/>
    <property type="project" value="TreeGrafter"/>
</dbReference>
<dbReference type="CDD" id="cd06829">
    <property type="entry name" value="PLPDE_III_CANSDC"/>
    <property type="match status" value="1"/>
</dbReference>
<dbReference type="Pfam" id="PF00278">
    <property type="entry name" value="Orn_DAP_Arg_deC"/>
    <property type="match status" value="1"/>
</dbReference>
<dbReference type="PIRSF" id="PIRSF038941">
    <property type="entry name" value="NspC"/>
    <property type="match status" value="1"/>
</dbReference>
<evidence type="ECO:0000256" key="5">
    <source>
        <dbReference type="ARBA" id="ARBA00022898"/>
    </source>
</evidence>
<comment type="catalytic activity">
    <reaction evidence="10">
        <text>carboxynorspermidine + H(+) = norspermidine + CO2</text>
        <dbReference type="Rhea" id="RHEA:34099"/>
        <dbReference type="ChEBI" id="CHEBI:15378"/>
        <dbReference type="ChEBI" id="CHEBI:16526"/>
        <dbReference type="ChEBI" id="CHEBI:57920"/>
        <dbReference type="ChEBI" id="CHEBI:65070"/>
        <dbReference type="EC" id="4.1.1.96"/>
    </reaction>
</comment>
<name>A0A380RW05_FIBSU</name>
<evidence type="ECO:0000313" key="13">
    <source>
        <dbReference type="EMBL" id="SUQ19740.1"/>
    </source>
</evidence>
<feature type="binding site" evidence="11">
    <location>
        <position position="276"/>
    </location>
    <ligand>
        <name>substrate</name>
    </ligand>
</feature>
<comment type="similarity">
    <text evidence="8">Belongs to the Orn/Lys/Arg decarboxylase class-II family. NspC subfamily.</text>
</comment>
<keyword evidence="4" id="KW-0210">Decarboxylase</keyword>
<dbReference type="PANTHER" id="PTHR43727:SF1">
    <property type="entry name" value="CARBOXYNORSPERMIDINE_CARBOXYSPERMIDINE DECARBOXYLASE"/>
    <property type="match status" value="1"/>
</dbReference>
<evidence type="ECO:0000259" key="12">
    <source>
        <dbReference type="Pfam" id="PF00278"/>
    </source>
</evidence>
<dbReference type="InterPro" id="IPR009006">
    <property type="entry name" value="Ala_racemase/Decarboxylase_C"/>
</dbReference>
<dbReference type="AlphaFoldDB" id="A0A380RW05"/>
<protein>
    <recommendedName>
        <fullName evidence="3">Carboxynorspermidine/carboxyspermidine decarboxylase</fullName>
        <ecNumber evidence="2">4.1.1.96</ecNumber>
    </recommendedName>
</protein>
<evidence type="ECO:0000256" key="2">
    <source>
        <dbReference type="ARBA" id="ARBA00012259"/>
    </source>
</evidence>
<evidence type="ECO:0000256" key="7">
    <source>
        <dbReference type="ARBA" id="ARBA00023239"/>
    </source>
</evidence>